<keyword evidence="7" id="KW-0690">Ribosome biogenesis</keyword>
<evidence type="ECO:0000256" key="4">
    <source>
        <dbReference type="ARBA" id="ARBA00022759"/>
    </source>
</evidence>
<comment type="caution">
    <text evidence="8">The sequence shown here is derived from an EMBL/GenBank/DDBJ whole genome shotgun (WGS) entry which is preliminary data.</text>
</comment>
<keyword evidence="5 7" id="KW-0378">Hydrolase</keyword>
<evidence type="ECO:0000256" key="3">
    <source>
        <dbReference type="ARBA" id="ARBA00022723"/>
    </source>
</evidence>
<comment type="function">
    <text evidence="7">Single strand-specific metallo-endoribonuclease involved in late-stage 70S ribosome quality control and in maturation of the 3' terminus of the 16S rRNA.</text>
</comment>
<comment type="subcellular location">
    <subcellularLocation>
        <location evidence="7">Cytoplasm</location>
    </subcellularLocation>
</comment>
<comment type="similarity">
    <text evidence="1 7">Belongs to the endoribonuclease YbeY family.</text>
</comment>
<dbReference type="GO" id="GO:0008270">
    <property type="term" value="F:zinc ion binding"/>
    <property type="evidence" value="ECO:0007669"/>
    <property type="project" value="UniProtKB-UniRule"/>
</dbReference>
<keyword evidence="3 7" id="KW-0479">Metal-binding</keyword>
<dbReference type="AlphaFoldDB" id="A0A1G2BNS9"/>
<dbReference type="GO" id="GO:0004222">
    <property type="term" value="F:metalloendopeptidase activity"/>
    <property type="evidence" value="ECO:0007669"/>
    <property type="project" value="InterPro"/>
</dbReference>
<dbReference type="PANTHER" id="PTHR46986:SF1">
    <property type="entry name" value="ENDORIBONUCLEASE YBEY, CHLOROPLASTIC"/>
    <property type="match status" value="1"/>
</dbReference>
<dbReference type="GO" id="GO:0005737">
    <property type="term" value="C:cytoplasm"/>
    <property type="evidence" value="ECO:0007669"/>
    <property type="project" value="UniProtKB-SubCell"/>
</dbReference>
<evidence type="ECO:0000256" key="6">
    <source>
        <dbReference type="ARBA" id="ARBA00022833"/>
    </source>
</evidence>
<dbReference type="EC" id="3.1.-.-" evidence="7"/>
<dbReference type="GO" id="GO:0004521">
    <property type="term" value="F:RNA endonuclease activity"/>
    <property type="evidence" value="ECO:0007669"/>
    <property type="project" value="UniProtKB-UniRule"/>
</dbReference>
<gene>
    <name evidence="7" type="primary">ybeY</name>
    <name evidence="8" type="ORF">A3B31_02950</name>
</gene>
<evidence type="ECO:0000256" key="7">
    <source>
        <dbReference type="HAMAP-Rule" id="MF_00009"/>
    </source>
</evidence>
<keyword evidence="7" id="KW-0698">rRNA processing</keyword>
<dbReference type="HAMAP" id="MF_00009">
    <property type="entry name" value="Endoribonucl_YbeY"/>
    <property type="match status" value="1"/>
</dbReference>
<protein>
    <recommendedName>
        <fullName evidence="7">Endoribonuclease YbeY</fullName>
        <ecNumber evidence="7">3.1.-.-</ecNumber>
    </recommendedName>
</protein>
<dbReference type="SUPFAM" id="SSF55486">
    <property type="entry name" value="Metalloproteases ('zincins'), catalytic domain"/>
    <property type="match status" value="1"/>
</dbReference>
<reference evidence="8 9" key="1">
    <citation type="journal article" date="2016" name="Nat. Commun.">
        <title>Thousands of microbial genomes shed light on interconnected biogeochemical processes in an aquifer system.</title>
        <authorList>
            <person name="Anantharaman K."/>
            <person name="Brown C.T."/>
            <person name="Hug L.A."/>
            <person name="Sharon I."/>
            <person name="Castelle C.J."/>
            <person name="Probst A.J."/>
            <person name="Thomas B.C."/>
            <person name="Singh A."/>
            <person name="Wilkins M.J."/>
            <person name="Karaoz U."/>
            <person name="Brodie E.L."/>
            <person name="Williams K.H."/>
            <person name="Hubbard S.S."/>
            <person name="Banfield J.F."/>
        </authorList>
    </citation>
    <scope>NUCLEOTIDE SEQUENCE [LARGE SCALE GENOMIC DNA]</scope>
</reference>
<dbReference type="EMBL" id="MHKN01000056">
    <property type="protein sequence ID" value="OGY90771.1"/>
    <property type="molecule type" value="Genomic_DNA"/>
</dbReference>
<dbReference type="Proteomes" id="UP000177349">
    <property type="component" value="Unassembled WGS sequence"/>
</dbReference>
<evidence type="ECO:0000313" key="8">
    <source>
        <dbReference type="EMBL" id="OGY90771.1"/>
    </source>
</evidence>
<accession>A0A1G2BNS9</accession>
<feature type="binding site" evidence="7">
    <location>
        <position position="113"/>
    </location>
    <ligand>
        <name>Zn(2+)</name>
        <dbReference type="ChEBI" id="CHEBI:29105"/>
        <note>catalytic</note>
    </ligand>
</feature>
<feature type="binding site" evidence="7">
    <location>
        <position position="117"/>
    </location>
    <ligand>
        <name>Zn(2+)</name>
        <dbReference type="ChEBI" id="CHEBI:29105"/>
        <note>catalytic</note>
    </ligand>
</feature>
<keyword evidence="4 7" id="KW-0255">Endonuclease</keyword>
<dbReference type="Gene3D" id="3.40.390.30">
    <property type="entry name" value="Metalloproteases ('zincins'), catalytic domain"/>
    <property type="match status" value="1"/>
</dbReference>
<dbReference type="GO" id="GO:0006364">
    <property type="term" value="P:rRNA processing"/>
    <property type="evidence" value="ECO:0007669"/>
    <property type="project" value="UniProtKB-UniRule"/>
</dbReference>
<evidence type="ECO:0000256" key="5">
    <source>
        <dbReference type="ARBA" id="ARBA00022801"/>
    </source>
</evidence>
<evidence type="ECO:0000256" key="2">
    <source>
        <dbReference type="ARBA" id="ARBA00022722"/>
    </source>
</evidence>
<keyword evidence="7" id="KW-0963">Cytoplasm</keyword>
<dbReference type="InterPro" id="IPR002036">
    <property type="entry name" value="YbeY"/>
</dbReference>
<evidence type="ECO:0000256" key="1">
    <source>
        <dbReference type="ARBA" id="ARBA00010875"/>
    </source>
</evidence>
<dbReference type="PANTHER" id="PTHR46986">
    <property type="entry name" value="ENDORIBONUCLEASE YBEY, CHLOROPLASTIC"/>
    <property type="match status" value="1"/>
</dbReference>
<sequence>MPVRELLTVSSVPRGVHTRWLSTLSALLQRRLKIRRPISIAFVSARMMKRLNTSYRGVNATTDVLSFTLHEPQSPEQASAPLGEIIISLPDVRRQARTQGHSLAEEFQVLTIHGVLHVLGYEHDGPAGARRMRKLETGLLGELKKTLAKH</sequence>
<evidence type="ECO:0000313" key="9">
    <source>
        <dbReference type="Proteomes" id="UP000177349"/>
    </source>
</evidence>
<dbReference type="NCBIfam" id="TIGR00043">
    <property type="entry name" value="rRNA maturation RNase YbeY"/>
    <property type="match status" value="1"/>
</dbReference>
<proteinExistence type="inferred from homology"/>
<name>A0A1G2BNS9_9BACT</name>
<organism evidence="8 9">
    <name type="scientific">Candidatus Komeilibacteria bacterium RIFCSPLOWO2_01_FULL_53_11</name>
    <dbReference type="NCBI Taxonomy" id="1798552"/>
    <lineage>
        <taxon>Bacteria</taxon>
        <taxon>Candidatus Komeiliibacteriota</taxon>
    </lineage>
</organism>
<dbReference type="Pfam" id="PF02130">
    <property type="entry name" value="YbeY"/>
    <property type="match status" value="1"/>
</dbReference>
<dbReference type="InterPro" id="IPR023091">
    <property type="entry name" value="MetalPrtase_cat_dom_sf_prd"/>
</dbReference>
<feature type="binding site" evidence="7">
    <location>
        <position position="123"/>
    </location>
    <ligand>
        <name>Zn(2+)</name>
        <dbReference type="ChEBI" id="CHEBI:29105"/>
        <note>catalytic</note>
    </ligand>
</feature>
<keyword evidence="2 7" id="KW-0540">Nuclease</keyword>
<keyword evidence="6 7" id="KW-0862">Zinc</keyword>
<comment type="cofactor">
    <cofactor evidence="7">
        <name>Zn(2+)</name>
        <dbReference type="ChEBI" id="CHEBI:29105"/>
    </cofactor>
    <text evidence="7">Binds 1 zinc ion.</text>
</comment>